<organism evidence="2 3">
    <name type="scientific">Candidatus Sulfobium mesophilum</name>
    <dbReference type="NCBI Taxonomy" id="2016548"/>
    <lineage>
        <taxon>Bacteria</taxon>
        <taxon>Pseudomonadati</taxon>
        <taxon>Nitrospirota</taxon>
        <taxon>Nitrospiria</taxon>
        <taxon>Nitrospirales</taxon>
        <taxon>Nitrospiraceae</taxon>
        <taxon>Candidatus Sulfobium</taxon>
    </lineage>
</organism>
<proteinExistence type="predicted"/>
<evidence type="ECO:0000313" key="3">
    <source>
        <dbReference type="Proteomes" id="UP000245125"/>
    </source>
</evidence>
<gene>
    <name evidence="2" type="ORF">NBG4_410024</name>
</gene>
<sequence length="107" mass="11502">MMLPRKKISRRIRRMKIKAAILVAALLLSATAPFSIHISVSQNVPVLISLDICNASVAALSVNADATVIQESSFKLVIPAFSGYVSPPNPGYLSLMLASKQERPPEA</sequence>
<accession>A0A2U3QI45</accession>
<protein>
    <submittedName>
        <fullName evidence="2">Uncharacterized protein</fullName>
    </submittedName>
</protein>
<keyword evidence="3" id="KW-1185">Reference proteome</keyword>
<feature type="chain" id="PRO_5015688801" evidence="1">
    <location>
        <begin position="35"/>
        <end position="107"/>
    </location>
</feature>
<dbReference type="AlphaFoldDB" id="A0A2U3QI45"/>
<evidence type="ECO:0000256" key="1">
    <source>
        <dbReference type="SAM" id="SignalP"/>
    </source>
</evidence>
<evidence type="ECO:0000313" key="2">
    <source>
        <dbReference type="EMBL" id="SPQ01076.1"/>
    </source>
</evidence>
<name>A0A2U3QI45_9BACT</name>
<reference evidence="3" key="1">
    <citation type="submission" date="2018-03" db="EMBL/GenBank/DDBJ databases">
        <authorList>
            <person name="Zecchin S."/>
        </authorList>
    </citation>
    <scope>NUCLEOTIDE SEQUENCE [LARGE SCALE GENOMIC DNA]</scope>
</reference>
<dbReference type="Proteomes" id="UP000245125">
    <property type="component" value="Unassembled WGS sequence"/>
</dbReference>
<feature type="signal peptide" evidence="1">
    <location>
        <begin position="1"/>
        <end position="34"/>
    </location>
</feature>
<keyword evidence="1" id="KW-0732">Signal</keyword>
<dbReference type="EMBL" id="OUUY01000088">
    <property type="protein sequence ID" value="SPQ01076.1"/>
    <property type="molecule type" value="Genomic_DNA"/>
</dbReference>